<keyword evidence="2" id="KW-1185">Reference proteome</keyword>
<proteinExistence type="predicted"/>
<name>A0A068QKA3_9VIRU</name>
<evidence type="ECO:0000313" key="2">
    <source>
        <dbReference type="Proteomes" id="UP000114278"/>
    </source>
</evidence>
<dbReference type="OrthoDB" id="11553at10239"/>
<protein>
    <submittedName>
        <fullName evidence="1">Uncharacterized protein</fullName>
    </submittedName>
</protein>
<reference evidence="1 2" key="1">
    <citation type="journal article" date="2014" name="J. Gen. Virol.">
        <title>Genome sequence of a crustacean iridovirus, IIV31, isolated from the pill bug, Armadillidium vulgare.</title>
        <authorList>
            <person name="Piegu B."/>
            <person name="Guizard S."/>
            <person name="Yeping T."/>
            <person name="Cruaud C."/>
            <person name="Asgari S."/>
            <person name="Bideshi D.K."/>
            <person name="Federici B.A."/>
            <person name="Bigot Y."/>
        </authorList>
    </citation>
    <scope>NUCLEOTIDE SEQUENCE [LARGE SCALE GENOMIC DNA]</scope>
</reference>
<dbReference type="Proteomes" id="UP000114278">
    <property type="component" value="Segment"/>
</dbReference>
<dbReference type="EMBL" id="HF920637">
    <property type="protein sequence ID" value="CCV02386.1"/>
    <property type="molecule type" value="Genomic_DNA"/>
</dbReference>
<organism evidence="1 2">
    <name type="scientific">Armadillidium vulgare iridescent virus</name>
    <dbReference type="NCBI Taxonomy" id="72201"/>
    <lineage>
        <taxon>Viruses</taxon>
        <taxon>Varidnaviria</taxon>
        <taxon>Bamfordvirae</taxon>
        <taxon>Nucleocytoviricota</taxon>
        <taxon>Megaviricetes</taxon>
        <taxon>Pimascovirales</taxon>
        <taxon>Pimascovirales incertae sedis</taxon>
        <taxon>Iridoviridae</taxon>
        <taxon>Betairidovirinae</taxon>
        <taxon>Iridovirus</taxon>
        <taxon>Iridovirus armadillidium1</taxon>
        <taxon>Invertebrate iridescent virus 31</taxon>
    </lineage>
</organism>
<gene>
    <name evidence="1" type="primary">014R</name>
    <name evidence="1" type="ORF">IIV31_014R</name>
</gene>
<accession>A0A068QKA3</accession>
<dbReference type="RefSeq" id="YP_009046628.1">
    <property type="nucleotide sequence ID" value="NC_024451.1"/>
</dbReference>
<evidence type="ECO:0000313" key="1">
    <source>
        <dbReference type="EMBL" id="CCV02386.1"/>
    </source>
</evidence>
<dbReference type="KEGG" id="vg:19738598"/>
<dbReference type="GeneID" id="19738598"/>
<sequence>MSLKIKVCKKIKAQCDNTKDVFVSTTLEILDDTKQPIKCETSGIGNKLNLNCFWDRHPIKGRVIQCPIRFKPKQIVKTYKHNVSNEDYTIKENVVSSSELKSSVFQIIPANLEVADAFCSFSCCLSWIQSLKGFDPTYDQSEMILMKLWREENKKNHFDVLKPAPSWRTLIEYGGTMTIDTFRNECSRTEFIYQGTILDTKYLFSKNVLMC</sequence>